<sequence length="192" mass="22020">MHTERQQEIIETALGLINEKGIQGLTIKNLSKRLGITEPAIYRHFENKIQILIALLDLLKKNTSVIFEAELNSDETAVLKVARLFEKHFKSFAEMPSLASVVFSEEIFRNEEKLISKISEVIEHNNKTLLAILTEGQRNNEIRNDIDAEHLVIFIMGALRLFVKKWQFSGFAFNLEKEGAKLIESVKRLISK</sequence>
<dbReference type="InterPro" id="IPR013570">
    <property type="entry name" value="Tscrpt_reg_YsiA_C"/>
</dbReference>
<keyword evidence="1 2" id="KW-0238">DNA-binding</keyword>
<evidence type="ECO:0000313" key="4">
    <source>
        <dbReference type="EMBL" id="HDR51782.1"/>
    </source>
</evidence>
<proteinExistence type="predicted"/>
<dbReference type="PANTHER" id="PTHR43479:SF11">
    <property type="entry name" value="ACREF_ENVCD OPERON REPRESSOR-RELATED"/>
    <property type="match status" value="1"/>
</dbReference>
<dbReference type="Pfam" id="PF00440">
    <property type="entry name" value="TetR_N"/>
    <property type="match status" value="1"/>
</dbReference>
<dbReference type="Proteomes" id="UP000886047">
    <property type="component" value="Unassembled WGS sequence"/>
</dbReference>
<gene>
    <name evidence="4" type="ORF">ENN90_09240</name>
</gene>
<evidence type="ECO:0000259" key="3">
    <source>
        <dbReference type="PROSITE" id="PS50977"/>
    </source>
</evidence>
<dbReference type="SUPFAM" id="SSF46689">
    <property type="entry name" value="Homeodomain-like"/>
    <property type="match status" value="1"/>
</dbReference>
<dbReference type="SUPFAM" id="SSF48498">
    <property type="entry name" value="Tetracyclin repressor-like, C-terminal domain"/>
    <property type="match status" value="1"/>
</dbReference>
<dbReference type="AlphaFoldDB" id="A0A831LS71"/>
<name>A0A831LS71_9BACT</name>
<dbReference type="InterPro" id="IPR001647">
    <property type="entry name" value="HTH_TetR"/>
</dbReference>
<dbReference type="InterPro" id="IPR023772">
    <property type="entry name" value="DNA-bd_HTH_TetR-type_CS"/>
</dbReference>
<dbReference type="PROSITE" id="PS01081">
    <property type="entry name" value="HTH_TETR_1"/>
    <property type="match status" value="1"/>
</dbReference>
<dbReference type="PRINTS" id="PR00455">
    <property type="entry name" value="HTHTETR"/>
</dbReference>
<evidence type="ECO:0000256" key="1">
    <source>
        <dbReference type="ARBA" id="ARBA00023125"/>
    </source>
</evidence>
<dbReference type="PANTHER" id="PTHR43479">
    <property type="entry name" value="ACREF/ENVCD OPERON REPRESSOR-RELATED"/>
    <property type="match status" value="1"/>
</dbReference>
<feature type="domain" description="HTH tetR-type" evidence="3">
    <location>
        <begin position="3"/>
        <end position="63"/>
    </location>
</feature>
<dbReference type="Gene3D" id="1.10.357.10">
    <property type="entry name" value="Tetracycline Repressor, domain 2"/>
    <property type="match status" value="1"/>
</dbReference>
<accession>A0A831LS71</accession>
<reference evidence="4" key="1">
    <citation type="journal article" date="2020" name="mSystems">
        <title>Genome- and Community-Level Interaction Insights into Carbon Utilization and Element Cycling Functions of Hydrothermarchaeota in Hydrothermal Sediment.</title>
        <authorList>
            <person name="Zhou Z."/>
            <person name="Liu Y."/>
            <person name="Xu W."/>
            <person name="Pan J."/>
            <person name="Luo Z.H."/>
            <person name="Li M."/>
        </authorList>
    </citation>
    <scope>NUCLEOTIDE SEQUENCE [LARGE SCALE GENOMIC DNA]</scope>
    <source>
        <strain evidence="4">SpSt-1217</strain>
    </source>
</reference>
<comment type="caution">
    <text evidence="4">The sequence shown here is derived from an EMBL/GenBank/DDBJ whole genome shotgun (WGS) entry which is preliminary data.</text>
</comment>
<dbReference type="PROSITE" id="PS50977">
    <property type="entry name" value="HTH_TETR_2"/>
    <property type="match status" value="1"/>
</dbReference>
<dbReference type="InterPro" id="IPR009057">
    <property type="entry name" value="Homeodomain-like_sf"/>
</dbReference>
<dbReference type="InterPro" id="IPR050624">
    <property type="entry name" value="HTH-type_Tx_Regulator"/>
</dbReference>
<dbReference type="InterPro" id="IPR036271">
    <property type="entry name" value="Tet_transcr_reg_TetR-rel_C_sf"/>
</dbReference>
<dbReference type="GO" id="GO:0003677">
    <property type="term" value="F:DNA binding"/>
    <property type="evidence" value="ECO:0007669"/>
    <property type="project" value="UniProtKB-UniRule"/>
</dbReference>
<dbReference type="Pfam" id="PF08359">
    <property type="entry name" value="TetR_C_4"/>
    <property type="match status" value="1"/>
</dbReference>
<protein>
    <submittedName>
        <fullName evidence="4">TetR family transcriptional regulator</fullName>
    </submittedName>
</protein>
<feature type="DNA-binding region" description="H-T-H motif" evidence="2">
    <location>
        <begin position="26"/>
        <end position="45"/>
    </location>
</feature>
<evidence type="ECO:0000256" key="2">
    <source>
        <dbReference type="PROSITE-ProRule" id="PRU00335"/>
    </source>
</evidence>
<organism evidence="4">
    <name type="scientific">Mariniphaga anaerophila</name>
    <dbReference type="NCBI Taxonomy" id="1484053"/>
    <lineage>
        <taxon>Bacteria</taxon>
        <taxon>Pseudomonadati</taxon>
        <taxon>Bacteroidota</taxon>
        <taxon>Bacteroidia</taxon>
        <taxon>Marinilabiliales</taxon>
        <taxon>Prolixibacteraceae</taxon>
        <taxon>Mariniphaga</taxon>
    </lineage>
</organism>
<dbReference type="EMBL" id="DSDK01000498">
    <property type="protein sequence ID" value="HDR51782.1"/>
    <property type="molecule type" value="Genomic_DNA"/>
</dbReference>